<reference evidence="2" key="1">
    <citation type="submission" date="2023-02" db="EMBL/GenBank/DDBJ databases">
        <title>Description of Roseinatronobacter alkalisoli sp. nov., an alkaliphilic bacerium isolated from soda soil.</title>
        <authorList>
            <person name="Wei W."/>
        </authorList>
    </citation>
    <scope>NUCLEOTIDE SEQUENCE</scope>
    <source>
        <strain evidence="2">HJB301</strain>
    </source>
</reference>
<protein>
    <recommendedName>
        <fullName evidence="4">DUF3329 domain-containing protein</fullName>
    </recommendedName>
</protein>
<keyword evidence="3" id="KW-1185">Reference proteome</keyword>
<evidence type="ECO:0000313" key="2">
    <source>
        <dbReference type="EMBL" id="MDD7971899.1"/>
    </source>
</evidence>
<dbReference type="EMBL" id="JAQZSM010000010">
    <property type="protein sequence ID" value="MDD7971899.1"/>
    <property type="molecule type" value="Genomic_DNA"/>
</dbReference>
<gene>
    <name evidence="2" type="ORF">PUT78_12370</name>
</gene>
<name>A0ABT5TAB4_9RHOB</name>
<sequence>MKFLDVQHPFFRPLWRRVAVVTLCLGWAVFEIVTGSPFFAILFGAAGLYCAHQFFIAFDPKDPE</sequence>
<dbReference type="RefSeq" id="WP_274352572.1">
    <property type="nucleotide sequence ID" value="NZ_JAQZSM010000010.1"/>
</dbReference>
<dbReference type="Proteomes" id="UP001431784">
    <property type="component" value="Unassembled WGS sequence"/>
</dbReference>
<comment type="caution">
    <text evidence="2">The sequence shown here is derived from an EMBL/GenBank/DDBJ whole genome shotgun (WGS) entry which is preliminary data.</text>
</comment>
<keyword evidence="1" id="KW-0812">Transmembrane</keyword>
<evidence type="ECO:0000313" key="3">
    <source>
        <dbReference type="Proteomes" id="UP001431784"/>
    </source>
</evidence>
<keyword evidence="1" id="KW-1133">Transmembrane helix</keyword>
<evidence type="ECO:0008006" key="4">
    <source>
        <dbReference type="Google" id="ProtNLM"/>
    </source>
</evidence>
<evidence type="ECO:0000256" key="1">
    <source>
        <dbReference type="SAM" id="Phobius"/>
    </source>
</evidence>
<feature type="transmembrane region" description="Helical" evidence="1">
    <location>
        <begin position="14"/>
        <end position="33"/>
    </location>
</feature>
<organism evidence="2 3">
    <name type="scientific">Roseinatronobacter alkalisoli</name>
    <dbReference type="NCBI Taxonomy" id="3028235"/>
    <lineage>
        <taxon>Bacteria</taxon>
        <taxon>Pseudomonadati</taxon>
        <taxon>Pseudomonadota</taxon>
        <taxon>Alphaproteobacteria</taxon>
        <taxon>Rhodobacterales</taxon>
        <taxon>Paracoccaceae</taxon>
        <taxon>Roseinatronobacter</taxon>
    </lineage>
</organism>
<keyword evidence="1" id="KW-0472">Membrane</keyword>
<accession>A0ABT5TAB4</accession>
<proteinExistence type="predicted"/>